<reference evidence="1" key="1">
    <citation type="submission" date="2022-06" db="EMBL/GenBank/DDBJ databases">
        <title>Dynamics of rice microbiomes reveals core vertical transmitted seed endophytes.</title>
        <authorList>
            <person name="Liao K."/>
            <person name="Zhang X."/>
        </authorList>
    </citation>
    <scope>NUCLEOTIDE SEQUENCE</scope>
    <source>
        <strain evidence="1">JT1-17</strain>
    </source>
</reference>
<proteinExistence type="predicted"/>
<evidence type="ECO:0000313" key="1">
    <source>
        <dbReference type="EMBL" id="MCW0343396.1"/>
    </source>
</evidence>
<dbReference type="EMBL" id="JANFVX010000004">
    <property type="protein sequence ID" value="MCW0343396.1"/>
    <property type="molecule type" value="Genomic_DNA"/>
</dbReference>
<evidence type="ECO:0000313" key="2">
    <source>
        <dbReference type="Proteomes" id="UP001208888"/>
    </source>
</evidence>
<dbReference type="AlphaFoldDB" id="A0AAJ1CY74"/>
<gene>
    <name evidence="1" type="ORF">NB703_001489</name>
</gene>
<comment type="caution">
    <text evidence="1">The sequence shown here is derived from an EMBL/GenBank/DDBJ whole genome shotgun (WGS) entry which is preliminary data.</text>
</comment>
<name>A0AAJ1CY74_PANAN</name>
<organism evidence="1 2">
    <name type="scientific">Pantoea ananas</name>
    <name type="common">Erwinia uredovora</name>
    <dbReference type="NCBI Taxonomy" id="553"/>
    <lineage>
        <taxon>Bacteria</taxon>
        <taxon>Pseudomonadati</taxon>
        <taxon>Pseudomonadota</taxon>
        <taxon>Gammaproteobacteria</taxon>
        <taxon>Enterobacterales</taxon>
        <taxon>Erwiniaceae</taxon>
        <taxon>Pantoea</taxon>
    </lineage>
</organism>
<dbReference type="Proteomes" id="UP001208888">
    <property type="component" value="Unassembled WGS sequence"/>
</dbReference>
<protein>
    <submittedName>
        <fullName evidence="1">Uncharacterized protein</fullName>
    </submittedName>
</protein>
<dbReference type="RefSeq" id="WP_264271948.1">
    <property type="nucleotide sequence ID" value="NZ_JANFVX010000004.1"/>
</dbReference>
<sequence length="57" mass="6890">MRHITATEVMIAHNDQLARDPRHLKRLMEFWPRENIVHCMAKLLLEEIERKNAKEEP</sequence>
<accession>A0AAJ1CY74</accession>